<evidence type="ECO:0000256" key="2">
    <source>
        <dbReference type="ARBA" id="ARBA00022737"/>
    </source>
</evidence>
<feature type="region of interest" description="Disordered" evidence="7">
    <location>
        <begin position="120"/>
        <end position="152"/>
    </location>
</feature>
<dbReference type="InterPro" id="IPR009057">
    <property type="entry name" value="Homeodomain-like_sf"/>
</dbReference>
<evidence type="ECO:0000256" key="7">
    <source>
        <dbReference type="SAM" id="MobiDB-lite"/>
    </source>
</evidence>
<dbReference type="PROSITE" id="PS51294">
    <property type="entry name" value="HTH_MYB"/>
    <property type="match status" value="2"/>
</dbReference>
<evidence type="ECO:0000256" key="6">
    <source>
        <dbReference type="ARBA" id="ARBA00023242"/>
    </source>
</evidence>
<keyword evidence="6" id="KW-0539">Nucleus</keyword>
<feature type="domain" description="HTH myb-type" evidence="9">
    <location>
        <begin position="9"/>
        <end position="65"/>
    </location>
</feature>
<evidence type="ECO:0000256" key="5">
    <source>
        <dbReference type="ARBA" id="ARBA00023163"/>
    </source>
</evidence>
<dbReference type="Pfam" id="PF00249">
    <property type="entry name" value="Myb_DNA-binding"/>
    <property type="match status" value="2"/>
</dbReference>
<evidence type="ECO:0000313" key="10">
    <source>
        <dbReference type="EMBL" id="KHN26209.1"/>
    </source>
</evidence>
<dbReference type="Proteomes" id="UP000053555">
    <property type="component" value="Unassembled WGS sequence"/>
</dbReference>
<name>A0A0B2R1U7_GLYSO</name>
<feature type="domain" description="Myb-like" evidence="8">
    <location>
        <begin position="9"/>
        <end position="61"/>
    </location>
</feature>
<gene>
    <name evidence="10" type="ORF">glysoja_035502</name>
</gene>
<dbReference type="InterPro" id="IPR001005">
    <property type="entry name" value="SANT/Myb"/>
</dbReference>
<dbReference type="InterPro" id="IPR017930">
    <property type="entry name" value="Myb_dom"/>
</dbReference>
<evidence type="ECO:0000259" key="9">
    <source>
        <dbReference type="PROSITE" id="PS51294"/>
    </source>
</evidence>
<dbReference type="AlphaFoldDB" id="A0A0B2R1U7"/>
<evidence type="ECO:0000259" key="8">
    <source>
        <dbReference type="PROSITE" id="PS50090"/>
    </source>
</evidence>
<feature type="domain" description="Myb-like" evidence="8">
    <location>
        <begin position="62"/>
        <end position="112"/>
    </location>
</feature>
<accession>A0A0B2R1U7</accession>
<feature type="domain" description="HTH myb-type" evidence="9">
    <location>
        <begin position="66"/>
        <end position="116"/>
    </location>
</feature>
<dbReference type="InterPro" id="IPR051953">
    <property type="entry name" value="Plant_SW-associated_TFs"/>
</dbReference>
<dbReference type="GO" id="GO:0003677">
    <property type="term" value="F:DNA binding"/>
    <property type="evidence" value="ECO:0007669"/>
    <property type="project" value="UniProtKB-KW"/>
</dbReference>
<feature type="compositionally biased region" description="Basic and acidic residues" evidence="7">
    <location>
        <begin position="124"/>
        <end position="138"/>
    </location>
</feature>
<keyword evidence="2" id="KW-0677">Repeat</keyword>
<organism evidence="10">
    <name type="scientific">Glycine soja</name>
    <name type="common">Wild soybean</name>
    <dbReference type="NCBI Taxonomy" id="3848"/>
    <lineage>
        <taxon>Eukaryota</taxon>
        <taxon>Viridiplantae</taxon>
        <taxon>Streptophyta</taxon>
        <taxon>Embryophyta</taxon>
        <taxon>Tracheophyta</taxon>
        <taxon>Spermatophyta</taxon>
        <taxon>Magnoliopsida</taxon>
        <taxon>eudicotyledons</taxon>
        <taxon>Gunneridae</taxon>
        <taxon>Pentapetalae</taxon>
        <taxon>rosids</taxon>
        <taxon>fabids</taxon>
        <taxon>Fabales</taxon>
        <taxon>Fabaceae</taxon>
        <taxon>Papilionoideae</taxon>
        <taxon>50 kb inversion clade</taxon>
        <taxon>NPAAA clade</taxon>
        <taxon>indigoferoid/millettioid clade</taxon>
        <taxon>Phaseoleae</taxon>
        <taxon>Glycine</taxon>
        <taxon>Glycine subgen. Soja</taxon>
    </lineage>
</organism>
<proteinExistence type="predicted"/>
<reference evidence="10" key="1">
    <citation type="submission" date="2014-07" db="EMBL/GenBank/DDBJ databases">
        <title>Identification of a novel salt tolerance gene in wild soybean by whole-genome sequencing.</title>
        <authorList>
            <person name="Lam H.-M."/>
            <person name="Qi X."/>
            <person name="Li M.-W."/>
            <person name="Liu X."/>
            <person name="Xie M."/>
            <person name="Ni M."/>
            <person name="Xu X."/>
        </authorList>
    </citation>
    <scope>NUCLEOTIDE SEQUENCE [LARGE SCALE GENOMIC DNA]</scope>
    <source>
        <tissue evidence="10">Root</tissue>
    </source>
</reference>
<dbReference type="FunFam" id="1.10.10.60:FF:000047">
    <property type="entry name" value="Myb transcription factor"/>
    <property type="match status" value="1"/>
</dbReference>
<keyword evidence="5" id="KW-0804">Transcription</keyword>
<protein>
    <submittedName>
        <fullName evidence="10">Transcription factor MYB86</fullName>
    </submittedName>
</protein>
<evidence type="ECO:0000256" key="1">
    <source>
        <dbReference type="ARBA" id="ARBA00004123"/>
    </source>
</evidence>
<feature type="compositionally biased region" description="Polar residues" evidence="7">
    <location>
        <begin position="143"/>
        <end position="152"/>
    </location>
</feature>
<evidence type="ECO:0000256" key="3">
    <source>
        <dbReference type="ARBA" id="ARBA00023015"/>
    </source>
</evidence>
<dbReference type="GO" id="GO:0005634">
    <property type="term" value="C:nucleus"/>
    <property type="evidence" value="ECO:0007669"/>
    <property type="project" value="UniProtKB-SubCell"/>
</dbReference>
<dbReference type="Gene3D" id="1.10.10.60">
    <property type="entry name" value="Homeodomain-like"/>
    <property type="match status" value="2"/>
</dbReference>
<dbReference type="PANTHER" id="PTHR47997:SF75">
    <property type="entry name" value="MYB DOMAIN PROTEIN 55"/>
    <property type="match status" value="1"/>
</dbReference>
<keyword evidence="3" id="KW-0805">Transcription regulation</keyword>
<dbReference type="CDD" id="cd00167">
    <property type="entry name" value="SANT"/>
    <property type="match status" value="2"/>
</dbReference>
<comment type="subcellular location">
    <subcellularLocation>
        <location evidence="1">Nucleus</location>
    </subcellularLocation>
</comment>
<dbReference type="SUPFAM" id="SSF46689">
    <property type="entry name" value="Homeodomain-like"/>
    <property type="match status" value="1"/>
</dbReference>
<dbReference type="PANTHER" id="PTHR47997">
    <property type="entry name" value="MYB DOMAIN PROTEIN 55"/>
    <property type="match status" value="1"/>
</dbReference>
<dbReference type="EMBL" id="KN654063">
    <property type="protein sequence ID" value="KHN26209.1"/>
    <property type="molecule type" value="Genomic_DNA"/>
</dbReference>
<dbReference type="PROSITE" id="PS50090">
    <property type="entry name" value="MYB_LIKE"/>
    <property type="match status" value="2"/>
</dbReference>
<sequence>MGRHSCCYKQKLRKGLWSPEEDEKLLNYITKHGHGCWSSVPKLAGLQRCGKSCRLRWINYLRPDLKRGAFSQQEENMIVELHAVLGNRWSQIAAQLPGRTDNEIKNLWNSCLKKKLRQRGIDPNTHKPLSEVENEKDMMPPSTDKSTQKASVGSNEVWYPHHHHHHDHNNNTSDVVGSYFSFQHLNYGTTTNMSLSANPNASLCFVPASTSSDLNNNSTITSSMLPSIFPTQHVKLQSNNNNPSISSDGVQNWETSNLNNSNSTNKNNGSMQLQSCTNFIDNTWGVGESMKVVNINKDADQMPLQAEQEDLKWSEYLNTPFILGNNTAQNHQIQTSQSIYSEVKPETGFITDESCATWHHYQNQTPAFQLSDIYSKDLQRFSVTFGQTL</sequence>
<evidence type="ECO:0000256" key="4">
    <source>
        <dbReference type="ARBA" id="ARBA00023125"/>
    </source>
</evidence>
<keyword evidence="4" id="KW-0238">DNA-binding</keyword>
<dbReference type="FunFam" id="1.10.10.60:FF:000221">
    <property type="entry name" value="MYB transcription factor"/>
    <property type="match status" value="1"/>
</dbReference>
<dbReference type="SMART" id="SM00717">
    <property type="entry name" value="SANT"/>
    <property type="match status" value="2"/>
</dbReference>